<proteinExistence type="predicted"/>
<organism evidence="3">
    <name type="scientific">Melampsora larici-populina (strain 98AG31 / pathotype 3-4-7)</name>
    <name type="common">Poplar leaf rust fungus</name>
    <dbReference type="NCBI Taxonomy" id="747676"/>
    <lineage>
        <taxon>Eukaryota</taxon>
        <taxon>Fungi</taxon>
        <taxon>Dikarya</taxon>
        <taxon>Basidiomycota</taxon>
        <taxon>Pucciniomycotina</taxon>
        <taxon>Pucciniomycetes</taxon>
        <taxon>Pucciniales</taxon>
        <taxon>Melampsoraceae</taxon>
        <taxon>Melampsora</taxon>
    </lineage>
</organism>
<sequence>MLRPSHLAVPTSSSGNLGVPPSTPAREIRTLRTRSPQQPSPGFVLTGSDSRRRITREGTNPSCPTSPTEELPNPTGSGQKHIREEDDANEPEASTSKKKKSKTKATKDKTAPSVVDVDQDSSGDEVTERRPGQSKDVQELLKYYGKPKHYKKEVCIFI</sequence>
<dbReference type="RefSeq" id="XP_007407965.1">
    <property type="nucleotide sequence ID" value="XM_007407903.1"/>
</dbReference>
<keyword evidence="3" id="KW-1185">Reference proteome</keyword>
<dbReference type="GeneID" id="18933426"/>
<dbReference type="VEuPathDB" id="FungiDB:MELLADRAFT_84285"/>
<protein>
    <submittedName>
        <fullName evidence="2">Uncharacterized protein</fullName>
    </submittedName>
</protein>
<evidence type="ECO:0000313" key="3">
    <source>
        <dbReference type="Proteomes" id="UP000001072"/>
    </source>
</evidence>
<feature type="region of interest" description="Disordered" evidence="1">
    <location>
        <begin position="1"/>
        <end position="138"/>
    </location>
</feature>
<dbReference type="AlphaFoldDB" id="F4RF62"/>
<evidence type="ECO:0000313" key="2">
    <source>
        <dbReference type="EMBL" id="EGG08991.1"/>
    </source>
</evidence>
<name>F4RF62_MELLP</name>
<dbReference type="InParanoid" id="F4RF62"/>
<feature type="compositionally biased region" description="Polar residues" evidence="1">
    <location>
        <begin position="57"/>
        <end position="78"/>
    </location>
</feature>
<reference evidence="3" key="1">
    <citation type="journal article" date="2011" name="Proc. Natl. Acad. Sci. U.S.A.">
        <title>Obligate biotrophy features unraveled by the genomic analysis of rust fungi.</title>
        <authorList>
            <person name="Duplessis S."/>
            <person name="Cuomo C.A."/>
            <person name="Lin Y.-C."/>
            <person name="Aerts A."/>
            <person name="Tisserant E."/>
            <person name="Veneault-Fourrey C."/>
            <person name="Joly D.L."/>
            <person name="Hacquard S."/>
            <person name="Amselem J."/>
            <person name="Cantarel B.L."/>
            <person name="Chiu R."/>
            <person name="Coutinho P.M."/>
            <person name="Feau N."/>
            <person name="Field M."/>
            <person name="Frey P."/>
            <person name="Gelhaye E."/>
            <person name="Goldberg J."/>
            <person name="Grabherr M.G."/>
            <person name="Kodira C.D."/>
            <person name="Kohler A."/>
            <person name="Kuees U."/>
            <person name="Lindquist E.A."/>
            <person name="Lucas S.M."/>
            <person name="Mago R."/>
            <person name="Mauceli E."/>
            <person name="Morin E."/>
            <person name="Murat C."/>
            <person name="Pangilinan J.L."/>
            <person name="Park R."/>
            <person name="Pearson M."/>
            <person name="Quesneville H."/>
            <person name="Rouhier N."/>
            <person name="Sakthikumar S."/>
            <person name="Salamov A.A."/>
            <person name="Schmutz J."/>
            <person name="Selles B."/>
            <person name="Shapiro H."/>
            <person name="Tanguay P."/>
            <person name="Tuskan G.A."/>
            <person name="Henrissat B."/>
            <person name="Van de Peer Y."/>
            <person name="Rouze P."/>
            <person name="Ellis J.G."/>
            <person name="Dodds P.N."/>
            <person name="Schein J.E."/>
            <person name="Zhong S."/>
            <person name="Hamelin R.C."/>
            <person name="Grigoriev I.V."/>
            <person name="Szabo L.J."/>
            <person name="Martin F."/>
        </authorList>
    </citation>
    <scope>NUCLEOTIDE SEQUENCE [LARGE SCALE GENOMIC DNA]</scope>
    <source>
        <strain evidence="3">98AG31 / pathotype 3-4-7</strain>
    </source>
</reference>
<evidence type="ECO:0000256" key="1">
    <source>
        <dbReference type="SAM" id="MobiDB-lite"/>
    </source>
</evidence>
<dbReference type="HOGENOM" id="CLU_116388_0_0_1"/>
<gene>
    <name evidence="2" type="ORF">MELLADRAFT_84285</name>
</gene>
<dbReference type="Proteomes" id="UP000001072">
    <property type="component" value="Unassembled WGS sequence"/>
</dbReference>
<dbReference type="EMBL" id="GL883099">
    <property type="protein sequence ID" value="EGG08991.1"/>
    <property type="molecule type" value="Genomic_DNA"/>
</dbReference>
<accession>F4RF62</accession>
<feature type="compositionally biased region" description="Basic and acidic residues" evidence="1">
    <location>
        <begin position="126"/>
        <end position="138"/>
    </location>
</feature>
<dbReference type="KEGG" id="mlr:MELLADRAFT_84285"/>